<evidence type="ECO:0000256" key="1">
    <source>
        <dbReference type="SAM" id="Phobius"/>
    </source>
</evidence>
<gene>
    <name evidence="2" type="ORF">HNR15_002356</name>
</gene>
<comment type="caution">
    <text evidence="2">The sequence shown here is derived from an EMBL/GenBank/DDBJ whole genome shotgun (WGS) entry which is preliminary data.</text>
</comment>
<keyword evidence="3" id="KW-1185">Reference proteome</keyword>
<dbReference type="RefSeq" id="WP_179482019.1">
    <property type="nucleotide sequence ID" value="NZ_JACCFW010000001.1"/>
</dbReference>
<dbReference type="EMBL" id="JACCFW010000001">
    <property type="protein sequence ID" value="NYJ75393.1"/>
    <property type="molecule type" value="Genomic_DNA"/>
</dbReference>
<feature type="transmembrane region" description="Helical" evidence="1">
    <location>
        <begin position="12"/>
        <end position="32"/>
    </location>
</feature>
<dbReference type="Pfam" id="PF10739">
    <property type="entry name" value="DUF2550"/>
    <property type="match status" value="1"/>
</dbReference>
<reference evidence="2 3" key="1">
    <citation type="submission" date="2020-07" db="EMBL/GenBank/DDBJ databases">
        <title>Sequencing the genomes of 1000 actinobacteria strains.</title>
        <authorList>
            <person name="Klenk H.-P."/>
        </authorList>
    </citation>
    <scope>NUCLEOTIDE SEQUENCE [LARGE SCALE GENOMIC DNA]</scope>
    <source>
        <strain evidence="2 3">DSM 29531</strain>
    </source>
</reference>
<protein>
    <recommendedName>
        <fullName evidence="4">DUF2550 family protein</fullName>
    </recommendedName>
</protein>
<evidence type="ECO:0000313" key="2">
    <source>
        <dbReference type="EMBL" id="NYJ75393.1"/>
    </source>
</evidence>
<sequence length="146" mass="15933">MSKSFLHSSELVAFGLGVLLALIAVAVVAFVLRNRSIGRGHTAYLVAVQKGPHFRLGQAQVSASSVRWYGMRSMSVRPSQVWRRGDLELGPPRPAPKSSSMVLTDPVRVTCRIDDRTFEIAMNNADYTALRSWSESAPPGIHADVA</sequence>
<dbReference type="AlphaFoldDB" id="A0A853DHA7"/>
<evidence type="ECO:0008006" key="4">
    <source>
        <dbReference type="Google" id="ProtNLM"/>
    </source>
</evidence>
<keyword evidence="1" id="KW-0472">Membrane</keyword>
<organism evidence="2 3">
    <name type="scientific">Allobranchiibius huperziae</name>
    <dbReference type="NCBI Taxonomy" id="1874116"/>
    <lineage>
        <taxon>Bacteria</taxon>
        <taxon>Bacillati</taxon>
        <taxon>Actinomycetota</taxon>
        <taxon>Actinomycetes</taxon>
        <taxon>Micrococcales</taxon>
        <taxon>Dermacoccaceae</taxon>
        <taxon>Allobranchiibius</taxon>
    </lineage>
</organism>
<accession>A0A853DHA7</accession>
<dbReference type="InterPro" id="IPR019675">
    <property type="entry name" value="DUF2550"/>
</dbReference>
<name>A0A853DHA7_9MICO</name>
<dbReference type="Proteomes" id="UP000571817">
    <property type="component" value="Unassembled WGS sequence"/>
</dbReference>
<keyword evidence="1" id="KW-1133">Transmembrane helix</keyword>
<evidence type="ECO:0000313" key="3">
    <source>
        <dbReference type="Proteomes" id="UP000571817"/>
    </source>
</evidence>
<proteinExistence type="predicted"/>
<keyword evidence="1" id="KW-0812">Transmembrane</keyword>